<dbReference type="EMBL" id="JAEOAH010000044">
    <property type="protein sequence ID" value="MBK3496918.1"/>
    <property type="molecule type" value="Genomic_DNA"/>
</dbReference>
<gene>
    <name evidence="5 7" type="primary">dltC</name>
    <name evidence="7" type="ORF">JFL43_19060</name>
</gene>
<protein>
    <recommendedName>
        <fullName evidence="5">D-alanyl carrier protein</fullName>
        <shortName evidence="5">DCP</shortName>
    </recommendedName>
    <alternativeName>
        <fullName evidence="5">D-alanine--poly(phosphoribitol) ligase subunit 2</fullName>
    </alternativeName>
</protein>
<evidence type="ECO:0000256" key="1">
    <source>
        <dbReference type="ARBA" id="ARBA00022450"/>
    </source>
</evidence>
<feature type="modified residue" description="O-(pantetheine 4'-phosphoryl)serine" evidence="5">
    <location>
        <position position="36"/>
    </location>
</feature>
<dbReference type="InterPro" id="IPR036736">
    <property type="entry name" value="ACP-like_sf"/>
</dbReference>
<comment type="subcellular location">
    <subcellularLocation>
        <location evidence="5">Cytoplasm</location>
    </subcellularLocation>
</comment>
<evidence type="ECO:0000313" key="8">
    <source>
        <dbReference type="Proteomes" id="UP000618943"/>
    </source>
</evidence>
<comment type="PTM">
    <text evidence="5">4'-phosphopantetheine is transferred from CoA to a specific serine of apo-DCP.</text>
</comment>
<dbReference type="Pfam" id="PF00550">
    <property type="entry name" value="PP-binding"/>
    <property type="match status" value="1"/>
</dbReference>
<dbReference type="NCBIfam" id="TIGR01688">
    <property type="entry name" value="dltC"/>
    <property type="match status" value="1"/>
</dbReference>
<keyword evidence="1 5" id="KW-0596">Phosphopantetheine</keyword>
<accession>A0ABS1HBY2</accession>
<dbReference type="SUPFAM" id="SSF47336">
    <property type="entry name" value="ACP-like"/>
    <property type="match status" value="1"/>
</dbReference>
<dbReference type="Gene3D" id="1.10.1200.10">
    <property type="entry name" value="ACP-like"/>
    <property type="match status" value="1"/>
</dbReference>
<dbReference type="NCBIfam" id="NF003464">
    <property type="entry name" value="PRK05087.1"/>
    <property type="match status" value="1"/>
</dbReference>
<comment type="caution">
    <text evidence="7">The sequence shown here is derived from an EMBL/GenBank/DDBJ whole genome shotgun (WGS) entry which is preliminary data.</text>
</comment>
<evidence type="ECO:0000256" key="2">
    <source>
        <dbReference type="ARBA" id="ARBA00022490"/>
    </source>
</evidence>
<evidence type="ECO:0000313" key="7">
    <source>
        <dbReference type="EMBL" id="MBK3496918.1"/>
    </source>
</evidence>
<dbReference type="PROSITE" id="PS50075">
    <property type="entry name" value="CARRIER"/>
    <property type="match status" value="1"/>
</dbReference>
<keyword evidence="4 5" id="KW-0961">Cell wall biogenesis/degradation</keyword>
<proteinExistence type="inferred from homology"/>
<keyword evidence="3 5" id="KW-0597">Phosphoprotein</keyword>
<dbReference type="Proteomes" id="UP000618943">
    <property type="component" value="Unassembled WGS sequence"/>
</dbReference>
<comment type="similarity">
    <text evidence="5">Belongs to the DltC family.</text>
</comment>
<sequence>MMEKQKVYELLAEVCQEDVVVEQPDIDLFEEGLLDSFGIITFLVEVEEKFGISVSITEFTREEWNTPNRIAEQLAERV</sequence>
<dbReference type="InterPro" id="IPR003230">
    <property type="entry name" value="DltC"/>
</dbReference>
<organism evidence="7 8">
    <name type="scientific">Viridibacillus soli</name>
    <dbReference type="NCBI Taxonomy" id="2798301"/>
    <lineage>
        <taxon>Bacteria</taxon>
        <taxon>Bacillati</taxon>
        <taxon>Bacillota</taxon>
        <taxon>Bacilli</taxon>
        <taxon>Bacillales</taxon>
        <taxon>Caryophanaceae</taxon>
        <taxon>Viridibacillus</taxon>
    </lineage>
</organism>
<dbReference type="GO" id="GO:0016874">
    <property type="term" value="F:ligase activity"/>
    <property type="evidence" value="ECO:0007669"/>
    <property type="project" value="UniProtKB-KW"/>
</dbReference>
<feature type="domain" description="Carrier" evidence="6">
    <location>
        <begin position="1"/>
        <end position="78"/>
    </location>
</feature>
<name>A0ABS1HBY2_9BACL</name>
<comment type="function">
    <text evidence="5">Carrier protein involved in the D-alanylation of lipoteichoic acid (LTA). The loading of thioester-linked D-alanine onto DltC is catalyzed by D-alanine--D-alanyl carrier protein ligase DltA. The DltC-carried D-alanyl group is further transferred to cell membrane phosphatidylglycerol (PG) by forming an ester bond, probably catalyzed by DltD. D-alanylation of LTA plays an important role in modulating the properties of the cell wall in Gram-positive bacteria, influencing the net charge of the cell wall.</text>
</comment>
<keyword evidence="8" id="KW-1185">Reference proteome</keyword>
<reference evidence="7 8" key="1">
    <citation type="submission" date="2020-12" db="EMBL/GenBank/DDBJ databases">
        <title>YIM B01967 draft genome.</title>
        <authorList>
            <person name="Yan X."/>
        </authorList>
    </citation>
    <scope>NUCLEOTIDE SEQUENCE [LARGE SCALE GENOMIC DNA]</scope>
    <source>
        <strain evidence="7 8">YIM B01967</strain>
    </source>
</reference>
<dbReference type="HAMAP" id="MF_00565">
    <property type="entry name" value="DltC"/>
    <property type="match status" value="1"/>
</dbReference>
<keyword evidence="2 5" id="KW-0963">Cytoplasm</keyword>
<evidence type="ECO:0000256" key="4">
    <source>
        <dbReference type="ARBA" id="ARBA00023316"/>
    </source>
</evidence>
<evidence type="ECO:0000259" key="6">
    <source>
        <dbReference type="PROSITE" id="PS50075"/>
    </source>
</evidence>
<dbReference type="InterPro" id="IPR009081">
    <property type="entry name" value="PP-bd_ACP"/>
</dbReference>
<evidence type="ECO:0000256" key="5">
    <source>
        <dbReference type="HAMAP-Rule" id="MF_00565"/>
    </source>
</evidence>
<evidence type="ECO:0000256" key="3">
    <source>
        <dbReference type="ARBA" id="ARBA00022553"/>
    </source>
</evidence>
<comment type="pathway">
    <text evidence="5">Cell wall biogenesis; lipoteichoic acid biosynthesis.</text>
</comment>
<keyword evidence="7" id="KW-0436">Ligase</keyword>